<keyword evidence="4" id="KW-1185">Reference proteome</keyword>
<dbReference type="PANTHER" id="PTHR10907:SF47">
    <property type="entry name" value="REGUCALCIN"/>
    <property type="match status" value="1"/>
</dbReference>
<dbReference type="Gene3D" id="2.120.10.30">
    <property type="entry name" value="TolB, C-terminal domain"/>
    <property type="match status" value="1"/>
</dbReference>
<comment type="similarity">
    <text evidence="1">Belongs to the SMP-30/CGR1 family.</text>
</comment>
<name>A0ABU9T9J1_9HYPH</name>
<evidence type="ECO:0000256" key="1">
    <source>
        <dbReference type="ARBA" id="ARBA00008853"/>
    </source>
</evidence>
<gene>
    <name evidence="3" type="ORF">WNY59_14525</name>
</gene>
<dbReference type="Pfam" id="PF08450">
    <property type="entry name" value="SGL"/>
    <property type="match status" value="1"/>
</dbReference>
<organism evidence="3 4">
    <name type="scientific">Ahrensia kielensis</name>
    <dbReference type="NCBI Taxonomy" id="76980"/>
    <lineage>
        <taxon>Bacteria</taxon>
        <taxon>Pseudomonadati</taxon>
        <taxon>Pseudomonadota</taxon>
        <taxon>Alphaproteobacteria</taxon>
        <taxon>Hyphomicrobiales</taxon>
        <taxon>Ahrensiaceae</taxon>
        <taxon>Ahrensia</taxon>
    </lineage>
</organism>
<protein>
    <submittedName>
        <fullName evidence="3">SMP-30/gluconolactonase/LRE family protein</fullName>
    </submittedName>
</protein>
<comment type="caution">
    <text evidence="3">The sequence shown here is derived from an EMBL/GenBank/DDBJ whole genome shotgun (WGS) entry which is preliminary data.</text>
</comment>
<sequence length="288" mass="30979">MANISILSEHRCALGEGPFYCTRRNTLFWFDILGKTRHQHDFATGKNSAVALPEMASAMAVLDDENDLIFTETGLWKRNNESGFLTSIAPIEADNSQTRSNDARVHTSGAFWLGTMGKQAQNKAGAIYHYRNGKLTKLYADITIPNAICFSPDGRKAYYTDTILAKLMSVSVDPETGLPNGEPSIFLDHGDNEGGLDGAIVDAEGNIWIALWGASVINYYSPDGVLKASHAVDATQPSCPAFIGGGKIAVTTAMEGMDEAAKQSDPNAGKTFVLDVAAVPKFEPLVTI</sequence>
<dbReference type="PANTHER" id="PTHR10907">
    <property type="entry name" value="REGUCALCIN"/>
    <property type="match status" value="1"/>
</dbReference>
<accession>A0ABU9T9J1</accession>
<evidence type="ECO:0000259" key="2">
    <source>
        <dbReference type="Pfam" id="PF08450"/>
    </source>
</evidence>
<dbReference type="InterPro" id="IPR005511">
    <property type="entry name" value="SMP-30"/>
</dbReference>
<proteinExistence type="inferred from homology"/>
<dbReference type="RefSeq" id="WP_342849030.1">
    <property type="nucleotide sequence ID" value="NZ_JBBMQO010000008.1"/>
</dbReference>
<dbReference type="SUPFAM" id="SSF63829">
    <property type="entry name" value="Calcium-dependent phosphotriesterase"/>
    <property type="match status" value="1"/>
</dbReference>
<dbReference type="Proteomes" id="UP001477870">
    <property type="component" value="Unassembled WGS sequence"/>
</dbReference>
<dbReference type="InterPro" id="IPR013658">
    <property type="entry name" value="SGL"/>
</dbReference>
<feature type="domain" description="SMP-30/Gluconolactonase/LRE-like region" evidence="2">
    <location>
        <begin position="14"/>
        <end position="248"/>
    </location>
</feature>
<evidence type="ECO:0000313" key="3">
    <source>
        <dbReference type="EMBL" id="MEM5502804.1"/>
    </source>
</evidence>
<dbReference type="EMBL" id="JBBMQO010000008">
    <property type="protein sequence ID" value="MEM5502804.1"/>
    <property type="molecule type" value="Genomic_DNA"/>
</dbReference>
<evidence type="ECO:0000313" key="4">
    <source>
        <dbReference type="Proteomes" id="UP001477870"/>
    </source>
</evidence>
<dbReference type="InterPro" id="IPR011042">
    <property type="entry name" value="6-blade_b-propeller_TolB-like"/>
</dbReference>
<dbReference type="PRINTS" id="PR01790">
    <property type="entry name" value="SMP30FAMILY"/>
</dbReference>
<reference evidence="3 4" key="1">
    <citation type="submission" date="2024-03" db="EMBL/GenBank/DDBJ databases">
        <title>Community enrichment and isolation of bacterial strains for fucoidan degradation.</title>
        <authorList>
            <person name="Sichert A."/>
        </authorList>
    </citation>
    <scope>NUCLEOTIDE SEQUENCE [LARGE SCALE GENOMIC DNA]</scope>
    <source>
        <strain evidence="3 4">AS62</strain>
    </source>
</reference>